<evidence type="ECO:0000256" key="1">
    <source>
        <dbReference type="SAM" id="MobiDB-lite"/>
    </source>
</evidence>
<feature type="compositionally biased region" description="Polar residues" evidence="1">
    <location>
        <begin position="1"/>
        <end position="11"/>
    </location>
</feature>
<evidence type="ECO:0000313" key="4">
    <source>
        <dbReference type="Proteomes" id="UP000030765"/>
    </source>
</evidence>
<dbReference type="AlphaFoldDB" id="A0A084WTP0"/>
<evidence type="ECO:0000313" key="3">
    <source>
        <dbReference type="EnsemblMetazoa" id="ASIC021820-PA"/>
    </source>
</evidence>
<dbReference type="EMBL" id="ATLV01026905">
    <property type="status" value="NOT_ANNOTATED_CDS"/>
    <property type="molecule type" value="Genomic_DNA"/>
</dbReference>
<keyword evidence="2" id="KW-0067">ATP-binding</keyword>
<dbReference type="EMBL" id="KE525420">
    <property type="protein sequence ID" value="KFB53584.1"/>
    <property type="molecule type" value="Genomic_DNA"/>
</dbReference>
<sequence>MPIATASSSLGPQDGFRFAGLKRKTPEDANRTESSSQPVVASALSATRSGARVIGFSYHPDGSHRLCREASRVTGYRYAHVFIIRLAAQSQSTTNHHDELLVPISIILSRVIAVVC</sequence>
<dbReference type="EnsemblMetazoa" id="ASIC021820-RA">
    <property type="protein sequence ID" value="ASIC021820-PA"/>
    <property type="gene ID" value="ASIC021820"/>
</dbReference>
<proteinExistence type="predicted"/>
<evidence type="ECO:0000313" key="2">
    <source>
        <dbReference type="EMBL" id="KFB53584.1"/>
    </source>
</evidence>
<dbReference type="VEuPathDB" id="VectorBase:ASIC021820"/>
<gene>
    <name evidence="2" type="ORF">ZHAS_00021820</name>
</gene>
<accession>A0A084WTP0</accession>
<dbReference type="GO" id="GO:0005524">
    <property type="term" value="F:ATP binding"/>
    <property type="evidence" value="ECO:0007669"/>
    <property type="project" value="UniProtKB-KW"/>
</dbReference>
<keyword evidence="4" id="KW-1185">Reference proteome</keyword>
<feature type="region of interest" description="Disordered" evidence="1">
    <location>
        <begin position="1"/>
        <end position="40"/>
    </location>
</feature>
<keyword evidence="2" id="KW-0547">Nucleotide-binding</keyword>
<protein>
    <submittedName>
        <fullName evidence="2 3">ATP-binding cassette sub-family F member 2-like protein</fullName>
    </submittedName>
</protein>
<name>A0A084WTP0_ANOSI</name>
<organism evidence="2">
    <name type="scientific">Anopheles sinensis</name>
    <name type="common">Mosquito</name>
    <dbReference type="NCBI Taxonomy" id="74873"/>
    <lineage>
        <taxon>Eukaryota</taxon>
        <taxon>Metazoa</taxon>
        <taxon>Ecdysozoa</taxon>
        <taxon>Arthropoda</taxon>
        <taxon>Hexapoda</taxon>
        <taxon>Insecta</taxon>
        <taxon>Pterygota</taxon>
        <taxon>Neoptera</taxon>
        <taxon>Endopterygota</taxon>
        <taxon>Diptera</taxon>
        <taxon>Nematocera</taxon>
        <taxon>Culicoidea</taxon>
        <taxon>Culicidae</taxon>
        <taxon>Anophelinae</taxon>
        <taxon>Anopheles</taxon>
    </lineage>
</organism>
<reference evidence="2 4" key="1">
    <citation type="journal article" date="2014" name="BMC Genomics">
        <title>Genome sequence of Anopheles sinensis provides insight into genetics basis of mosquito competence for malaria parasites.</title>
        <authorList>
            <person name="Zhou D."/>
            <person name="Zhang D."/>
            <person name="Ding G."/>
            <person name="Shi L."/>
            <person name="Hou Q."/>
            <person name="Ye Y."/>
            <person name="Xu Y."/>
            <person name="Zhou H."/>
            <person name="Xiong C."/>
            <person name="Li S."/>
            <person name="Yu J."/>
            <person name="Hong S."/>
            <person name="Yu X."/>
            <person name="Zou P."/>
            <person name="Chen C."/>
            <person name="Chang X."/>
            <person name="Wang W."/>
            <person name="Lv Y."/>
            <person name="Sun Y."/>
            <person name="Ma L."/>
            <person name="Shen B."/>
            <person name="Zhu C."/>
        </authorList>
    </citation>
    <scope>NUCLEOTIDE SEQUENCE [LARGE SCALE GENOMIC DNA]</scope>
</reference>
<reference evidence="3" key="2">
    <citation type="submission" date="2020-05" db="UniProtKB">
        <authorList>
            <consortium name="EnsemblMetazoa"/>
        </authorList>
    </citation>
    <scope>IDENTIFICATION</scope>
</reference>
<dbReference type="Proteomes" id="UP000030765">
    <property type="component" value="Unassembled WGS sequence"/>
</dbReference>